<dbReference type="SUPFAM" id="SSF46689">
    <property type="entry name" value="Homeodomain-like"/>
    <property type="match status" value="1"/>
</dbReference>
<dbReference type="AlphaFoldDB" id="A0A021VUS1"/>
<dbReference type="PANTHER" id="PTHR30055:SF228">
    <property type="entry name" value="TRANSCRIPTIONAL REGULATOR-RELATED"/>
    <property type="match status" value="1"/>
</dbReference>
<comment type="caution">
    <text evidence="7">The sequence shown here is derived from an EMBL/GenBank/DDBJ whole genome shotgun (WGS) entry which is preliminary data.</text>
</comment>
<proteinExistence type="predicted"/>
<evidence type="ECO:0000256" key="1">
    <source>
        <dbReference type="ARBA" id="ARBA00022491"/>
    </source>
</evidence>
<dbReference type="EMBL" id="AXCW01000161">
    <property type="protein sequence ID" value="EYR62832.1"/>
    <property type="molecule type" value="Genomic_DNA"/>
</dbReference>
<feature type="DNA-binding region" description="H-T-H motif" evidence="5">
    <location>
        <begin position="32"/>
        <end position="51"/>
    </location>
</feature>
<dbReference type="OrthoDB" id="3196926at2"/>
<dbReference type="GO" id="GO:0000976">
    <property type="term" value="F:transcription cis-regulatory region binding"/>
    <property type="evidence" value="ECO:0007669"/>
    <property type="project" value="TreeGrafter"/>
</dbReference>
<dbReference type="InterPro" id="IPR001647">
    <property type="entry name" value="HTH_TetR"/>
</dbReference>
<keyword evidence="3 5" id="KW-0238">DNA-binding</keyword>
<dbReference type="PROSITE" id="PS50977">
    <property type="entry name" value="HTH_TETR_2"/>
    <property type="match status" value="1"/>
</dbReference>
<dbReference type="InterPro" id="IPR009057">
    <property type="entry name" value="Homeodomain-like_sf"/>
</dbReference>
<dbReference type="PANTHER" id="PTHR30055">
    <property type="entry name" value="HTH-TYPE TRANSCRIPTIONAL REGULATOR RUTR"/>
    <property type="match status" value="1"/>
</dbReference>
<keyword evidence="8" id="KW-1185">Reference proteome</keyword>
<dbReference type="Gene3D" id="1.10.357.10">
    <property type="entry name" value="Tetracycline Repressor, domain 2"/>
    <property type="match status" value="1"/>
</dbReference>
<evidence type="ECO:0000256" key="2">
    <source>
        <dbReference type="ARBA" id="ARBA00023015"/>
    </source>
</evidence>
<dbReference type="InterPro" id="IPR036271">
    <property type="entry name" value="Tet_transcr_reg_TetR-rel_C_sf"/>
</dbReference>
<dbReference type="RefSeq" id="WP_052023032.1">
    <property type="nucleotide sequence ID" value="NZ_AXCW01000161.1"/>
</dbReference>
<dbReference type="Proteomes" id="UP000019753">
    <property type="component" value="Unassembled WGS sequence"/>
</dbReference>
<dbReference type="Pfam" id="PF13977">
    <property type="entry name" value="TetR_C_6"/>
    <property type="match status" value="1"/>
</dbReference>
<accession>A0A021VUS1</accession>
<keyword evidence="4" id="KW-0804">Transcription</keyword>
<protein>
    <submittedName>
        <fullName evidence="7">TetR family transcriptional regulator</fullName>
    </submittedName>
</protein>
<dbReference type="PRINTS" id="PR00455">
    <property type="entry name" value="HTHTETR"/>
</dbReference>
<gene>
    <name evidence="7" type="ORF">N866_04865</name>
</gene>
<organism evidence="7 8">
    <name type="scientific">Actinotalea ferrariae CF5-4</name>
    <dbReference type="NCBI Taxonomy" id="948458"/>
    <lineage>
        <taxon>Bacteria</taxon>
        <taxon>Bacillati</taxon>
        <taxon>Actinomycetota</taxon>
        <taxon>Actinomycetes</taxon>
        <taxon>Micrococcales</taxon>
        <taxon>Cellulomonadaceae</taxon>
        <taxon>Actinotalea</taxon>
    </lineage>
</organism>
<sequence length="200" mass="21605">MTVSRKSAEDRREELVRAAIALVARKGFAAVTLRDVAAEVGVAHGLIRHYFPSREALLAAAFDRAVRDELAQLPPTVDDPLVALADWCTSSVEVHYLVWIDAWAEAPRDPELATALRAHHLALDQHTAGLLRRACAAGGGRCDDPDDAARQLTAMLDGLAVQLHVLRVLTPDEHDRVALAHAERLLALRPGTLARAVSSG</sequence>
<dbReference type="GO" id="GO:0003700">
    <property type="term" value="F:DNA-binding transcription factor activity"/>
    <property type="evidence" value="ECO:0007669"/>
    <property type="project" value="TreeGrafter"/>
</dbReference>
<keyword evidence="2" id="KW-0805">Transcription regulation</keyword>
<evidence type="ECO:0000313" key="8">
    <source>
        <dbReference type="Proteomes" id="UP000019753"/>
    </source>
</evidence>
<dbReference type="InterPro" id="IPR050109">
    <property type="entry name" value="HTH-type_TetR-like_transc_reg"/>
</dbReference>
<reference evidence="7 8" key="1">
    <citation type="submission" date="2014-01" db="EMBL/GenBank/DDBJ databases">
        <title>Actinotalea ferrariae CF5-4.</title>
        <authorList>
            <person name="Chen F."/>
            <person name="Li Y."/>
            <person name="Wang G."/>
        </authorList>
    </citation>
    <scope>NUCLEOTIDE SEQUENCE [LARGE SCALE GENOMIC DNA]</scope>
    <source>
        <strain evidence="7 8">CF5-4</strain>
    </source>
</reference>
<keyword evidence="1" id="KW-0678">Repressor</keyword>
<feature type="domain" description="HTH tetR-type" evidence="6">
    <location>
        <begin position="9"/>
        <end position="69"/>
    </location>
</feature>
<dbReference type="InterPro" id="IPR039538">
    <property type="entry name" value="BetI_C"/>
</dbReference>
<evidence type="ECO:0000256" key="5">
    <source>
        <dbReference type="PROSITE-ProRule" id="PRU00335"/>
    </source>
</evidence>
<evidence type="ECO:0000256" key="3">
    <source>
        <dbReference type="ARBA" id="ARBA00023125"/>
    </source>
</evidence>
<dbReference type="Pfam" id="PF00440">
    <property type="entry name" value="TetR_N"/>
    <property type="match status" value="1"/>
</dbReference>
<evidence type="ECO:0000256" key="4">
    <source>
        <dbReference type="ARBA" id="ARBA00023163"/>
    </source>
</evidence>
<dbReference type="SUPFAM" id="SSF48498">
    <property type="entry name" value="Tetracyclin repressor-like, C-terminal domain"/>
    <property type="match status" value="1"/>
</dbReference>
<name>A0A021VUS1_9CELL</name>
<evidence type="ECO:0000313" key="7">
    <source>
        <dbReference type="EMBL" id="EYR62832.1"/>
    </source>
</evidence>
<evidence type="ECO:0000259" key="6">
    <source>
        <dbReference type="PROSITE" id="PS50977"/>
    </source>
</evidence>